<name>A0ACB9DSK5_CICIN</name>
<keyword evidence="2" id="KW-1185">Reference proteome</keyword>
<proteinExistence type="predicted"/>
<protein>
    <submittedName>
        <fullName evidence="1">Uncharacterized protein</fullName>
    </submittedName>
</protein>
<accession>A0ACB9DSK5</accession>
<evidence type="ECO:0000313" key="2">
    <source>
        <dbReference type="Proteomes" id="UP001055811"/>
    </source>
</evidence>
<reference evidence="2" key="1">
    <citation type="journal article" date="2022" name="Mol. Ecol. Resour.">
        <title>The genomes of chicory, endive, great burdock and yacon provide insights into Asteraceae palaeo-polyploidization history and plant inulin production.</title>
        <authorList>
            <person name="Fan W."/>
            <person name="Wang S."/>
            <person name="Wang H."/>
            <person name="Wang A."/>
            <person name="Jiang F."/>
            <person name="Liu H."/>
            <person name="Zhao H."/>
            <person name="Xu D."/>
            <person name="Zhang Y."/>
        </authorList>
    </citation>
    <scope>NUCLEOTIDE SEQUENCE [LARGE SCALE GENOMIC DNA]</scope>
    <source>
        <strain evidence="2">cv. Punajuju</strain>
    </source>
</reference>
<dbReference type="Proteomes" id="UP001055811">
    <property type="component" value="Linkage Group LG04"/>
</dbReference>
<dbReference type="EMBL" id="CM042012">
    <property type="protein sequence ID" value="KAI3749694.1"/>
    <property type="molecule type" value="Genomic_DNA"/>
</dbReference>
<reference evidence="1 2" key="2">
    <citation type="journal article" date="2022" name="Mol. Ecol. Resour.">
        <title>The genomes of chicory, endive, great burdock and yacon provide insights into Asteraceae paleo-polyploidization history and plant inulin production.</title>
        <authorList>
            <person name="Fan W."/>
            <person name="Wang S."/>
            <person name="Wang H."/>
            <person name="Wang A."/>
            <person name="Jiang F."/>
            <person name="Liu H."/>
            <person name="Zhao H."/>
            <person name="Xu D."/>
            <person name="Zhang Y."/>
        </authorList>
    </citation>
    <scope>NUCLEOTIDE SEQUENCE [LARGE SCALE GENOMIC DNA]</scope>
    <source>
        <strain evidence="2">cv. Punajuju</strain>
        <tissue evidence="1">Leaves</tissue>
    </source>
</reference>
<sequence length="174" mass="19602">MDSCLISLLIDDLLARVLDCLFDDSDRKSLRVIENSVDISEKSKINKDVFPRILQDGSKVSLTKAKLTKSGSFPFVLGSRNLRPTKLKHKLNELYSVSKTEKGLDNWERNLNLAKLGSLMVELDKQGGKNLDCDLDNGDIMPIRRICSFNELANGLCNDFYSLPIEEEGDHQNL</sequence>
<comment type="caution">
    <text evidence="1">The sequence shown here is derived from an EMBL/GenBank/DDBJ whole genome shotgun (WGS) entry which is preliminary data.</text>
</comment>
<organism evidence="1 2">
    <name type="scientific">Cichorium intybus</name>
    <name type="common">Chicory</name>
    <dbReference type="NCBI Taxonomy" id="13427"/>
    <lineage>
        <taxon>Eukaryota</taxon>
        <taxon>Viridiplantae</taxon>
        <taxon>Streptophyta</taxon>
        <taxon>Embryophyta</taxon>
        <taxon>Tracheophyta</taxon>
        <taxon>Spermatophyta</taxon>
        <taxon>Magnoliopsida</taxon>
        <taxon>eudicotyledons</taxon>
        <taxon>Gunneridae</taxon>
        <taxon>Pentapetalae</taxon>
        <taxon>asterids</taxon>
        <taxon>campanulids</taxon>
        <taxon>Asterales</taxon>
        <taxon>Asteraceae</taxon>
        <taxon>Cichorioideae</taxon>
        <taxon>Cichorieae</taxon>
        <taxon>Cichoriinae</taxon>
        <taxon>Cichorium</taxon>
    </lineage>
</organism>
<evidence type="ECO:0000313" key="1">
    <source>
        <dbReference type="EMBL" id="KAI3749694.1"/>
    </source>
</evidence>
<gene>
    <name evidence="1" type="ORF">L2E82_20310</name>
</gene>